<name>A0ACC1T6D3_9APHY</name>
<protein>
    <submittedName>
        <fullName evidence="1">Uncharacterized protein</fullName>
    </submittedName>
</protein>
<evidence type="ECO:0000313" key="1">
    <source>
        <dbReference type="EMBL" id="KAJ3554396.1"/>
    </source>
</evidence>
<evidence type="ECO:0000313" key="2">
    <source>
        <dbReference type="Proteomes" id="UP001148662"/>
    </source>
</evidence>
<proteinExistence type="predicted"/>
<comment type="caution">
    <text evidence="1">The sequence shown here is derived from an EMBL/GenBank/DDBJ whole genome shotgun (WGS) entry which is preliminary data.</text>
</comment>
<dbReference type="Proteomes" id="UP001148662">
    <property type="component" value="Unassembled WGS sequence"/>
</dbReference>
<reference evidence="1" key="1">
    <citation type="submission" date="2022-07" db="EMBL/GenBank/DDBJ databases">
        <title>Genome Sequence of Phlebia brevispora.</title>
        <authorList>
            <person name="Buettner E."/>
        </authorList>
    </citation>
    <scope>NUCLEOTIDE SEQUENCE</scope>
    <source>
        <strain evidence="1">MPL23</strain>
    </source>
</reference>
<keyword evidence="2" id="KW-1185">Reference proteome</keyword>
<organism evidence="1 2">
    <name type="scientific">Phlebia brevispora</name>
    <dbReference type="NCBI Taxonomy" id="194682"/>
    <lineage>
        <taxon>Eukaryota</taxon>
        <taxon>Fungi</taxon>
        <taxon>Dikarya</taxon>
        <taxon>Basidiomycota</taxon>
        <taxon>Agaricomycotina</taxon>
        <taxon>Agaricomycetes</taxon>
        <taxon>Polyporales</taxon>
        <taxon>Meruliaceae</taxon>
        <taxon>Phlebia</taxon>
    </lineage>
</organism>
<gene>
    <name evidence="1" type="ORF">NM688_g3131</name>
</gene>
<dbReference type="EMBL" id="JANHOG010000434">
    <property type="protein sequence ID" value="KAJ3554396.1"/>
    <property type="molecule type" value="Genomic_DNA"/>
</dbReference>
<sequence>MLYFDDYTSPPFELDGGLEQGCLLSVILYQFYNSPLLDTADSNKGEYTTGNIDDVAVLSVADDFASAHQQLHSFMTRPEGAFEWSRLHNSSFSVEKFGLLNCSHALKSGELGPSLTLDRTTIAPARNYKFLGVKVDHKLSWKAQVDHALDRGERWLTLFRRVAGVKRGIPLRIAKRLYLAVAVPRFLYAADVFLIPPHSASNIGYAIRRLSQIHRQALLIMTGGMKTTPNEIMEAHADILPLRLLIDQICHRATARLCTLPPTHPLYPLVRRAAGRYVKRHRSNLHELFHRYQLKPSDVETIRTARRTPYWKSRFKTEIAKNDDAAEKDDDQWSERPGIRVYTDGSDYRGGVGAAAVLFRDGRAGHKTLRYHLGTSTRHTVYEAELVGIILGMELIRRETRAVHRASIALDNQAVIQASQSDKSTPGHYLLDWFHKTRCDTRRNKHPQMQLTIRWVPGHMGIARNEIADEEAKRAAENKESSPTLQLPRFLRHAKLPHSVSKIKQLHCTQLTTRAKTDWKSTRYANRIERVDANLPSKAYTKLVDNLPRRHAALLFQLRSGHAPLRAHLSRIGRTDTPLCAACEGAPETVAHYLLACPAQARARHALFRTAGSASRSISQLLSHPKLQRPLFRYIHATKRFENNLGSFRMEPPTQRQKDTVAKDKEKRNAREQRKAHRIQRAAQRAP</sequence>
<accession>A0ACC1T6D3</accession>